<comment type="similarity">
    <text evidence="2">Belongs to the GerABKC lipoprotein family.</text>
</comment>
<dbReference type="Proteomes" id="UP000838821">
    <property type="component" value="Unassembled WGS sequence"/>
</dbReference>
<evidence type="ECO:0000259" key="9">
    <source>
        <dbReference type="Pfam" id="PF25198"/>
    </source>
</evidence>
<keyword evidence="3" id="KW-0309">Germination</keyword>
<dbReference type="PROSITE" id="PS51257">
    <property type="entry name" value="PROKAR_LIPOPROTEIN"/>
    <property type="match status" value="1"/>
</dbReference>
<keyword evidence="5" id="KW-0472">Membrane</keyword>
<evidence type="ECO:0000256" key="1">
    <source>
        <dbReference type="ARBA" id="ARBA00004635"/>
    </source>
</evidence>
<dbReference type="InterPro" id="IPR008844">
    <property type="entry name" value="Spore_GerAC-like"/>
</dbReference>
<dbReference type="Gene3D" id="3.30.300.210">
    <property type="entry name" value="Nutrient germinant receptor protein C, domain 3"/>
    <property type="match status" value="1"/>
</dbReference>
<keyword evidence="7" id="KW-0449">Lipoprotein</keyword>
<keyword evidence="6" id="KW-0564">Palmitate</keyword>
<dbReference type="InterPro" id="IPR057336">
    <property type="entry name" value="GerAC_N"/>
</dbReference>
<organism evidence="10 11">
    <name type="scientific">Paenibacillus allorhizoplanae</name>
    <dbReference type="NCBI Taxonomy" id="2905648"/>
    <lineage>
        <taxon>Bacteria</taxon>
        <taxon>Bacillati</taxon>
        <taxon>Bacillota</taxon>
        <taxon>Bacilli</taxon>
        <taxon>Bacillales</taxon>
        <taxon>Paenibacillaceae</taxon>
        <taxon>Paenibacillus</taxon>
    </lineage>
</organism>
<dbReference type="PANTHER" id="PTHR35789:SF1">
    <property type="entry name" value="SPORE GERMINATION PROTEIN B3"/>
    <property type="match status" value="1"/>
</dbReference>
<dbReference type="Pfam" id="PF05504">
    <property type="entry name" value="Spore_GerAC"/>
    <property type="match status" value="1"/>
</dbReference>
<evidence type="ECO:0000256" key="7">
    <source>
        <dbReference type="ARBA" id="ARBA00023288"/>
    </source>
</evidence>
<evidence type="ECO:0000256" key="5">
    <source>
        <dbReference type="ARBA" id="ARBA00023136"/>
    </source>
</evidence>
<comment type="subcellular location">
    <subcellularLocation>
        <location evidence="1">Membrane</location>
        <topology evidence="1">Lipid-anchor</topology>
    </subcellularLocation>
</comment>
<sequence>MIKRAVLIVLILLIITGCWNRKELDQISIATAIGIDKQGEHYDISVQLLNSDEITSSKGVGQRQPVVTLQISSGSTIFESFRKLTTSSPRKILSSHLRVLVLGEELAGEGISKVLDILSRDHELRSDFNILLARNATANDILQVLTPLEKIPANKLYSSLVSSEKNWGVTSNVDLHQLIYDLVDPGKDPVLSSVHIKGDQKKAKSRENLNSVLPPATLEYKSLGVFHKDQFVGWLTDRESKGYNYALSNLQSTIVALPCQAGGKMSIELMSSRSKIKARFVDQQPQAFVNVQAEANIGEIACKLNLNSTYTIQAIEEQLNEEIKQTILDAVGKAKAYRSDIFGFGAALHRSNYKQWNHMKDNWEQAFVDLPVQVTVHARIRRTGSVVESFLDQME</sequence>
<evidence type="ECO:0000256" key="6">
    <source>
        <dbReference type="ARBA" id="ARBA00023139"/>
    </source>
</evidence>
<feature type="domain" description="Spore germination protein N-terminal" evidence="9">
    <location>
        <begin position="20"/>
        <end position="195"/>
    </location>
</feature>
<dbReference type="EMBL" id="CAKMMW010000031">
    <property type="protein sequence ID" value="CAH1228694.1"/>
    <property type="molecule type" value="Genomic_DNA"/>
</dbReference>
<evidence type="ECO:0000256" key="3">
    <source>
        <dbReference type="ARBA" id="ARBA00022544"/>
    </source>
</evidence>
<evidence type="ECO:0000313" key="10">
    <source>
        <dbReference type="EMBL" id="CAH1228694.1"/>
    </source>
</evidence>
<keyword evidence="4" id="KW-0732">Signal</keyword>
<dbReference type="Pfam" id="PF25198">
    <property type="entry name" value="Spore_GerAC_N"/>
    <property type="match status" value="1"/>
</dbReference>
<dbReference type="InterPro" id="IPR038501">
    <property type="entry name" value="Spore_GerAC_C_sf"/>
</dbReference>
<dbReference type="InterPro" id="IPR046953">
    <property type="entry name" value="Spore_GerAC-like_C"/>
</dbReference>
<gene>
    <name evidence="10" type="primary">gerBC_15</name>
    <name evidence="10" type="ORF">PAECIP111891_06330</name>
</gene>
<protein>
    <submittedName>
        <fullName evidence="10">Spore germination protein B3</fullName>
    </submittedName>
</protein>
<dbReference type="RefSeq" id="WP_236292669.1">
    <property type="nucleotide sequence ID" value="NZ_CAKMMW010000031.1"/>
</dbReference>
<name>A0ABN8H9E8_9BACL</name>
<dbReference type="PANTHER" id="PTHR35789">
    <property type="entry name" value="SPORE GERMINATION PROTEIN B3"/>
    <property type="match status" value="1"/>
</dbReference>
<comment type="caution">
    <text evidence="10">The sequence shown here is derived from an EMBL/GenBank/DDBJ whole genome shotgun (WGS) entry which is preliminary data.</text>
</comment>
<evidence type="ECO:0000313" key="11">
    <source>
        <dbReference type="Proteomes" id="UP000838821"/>
    </source>
</evidence>
<evidence type="ECO:0000256" key="2">
    <source>
        <dbReference type="ARBA" id="ARBA00007886"/>
    </source>
</evidence>
<accession>A0ABN8H9E8</accession>
<keyword evidence="11" id="KW-1185">Reference proteome</keyword>
<evidence type="ECO:0000256" key="4">
    <source>
        <dbReference type="ARBA" id="ARBA00022729"/>
    </source>
</evidence>
<evidence type="ECO:0000259" key="8">
    <source>
        <dbReference type="Pfam" id="PF05504"/>
    </source>
</evidence>
<dbReference type="NCBIfam" id="TIGR02887">
    <property type="entry name" value="spore_ger_x_C"/>
    <property type="match status" value="1"/>
</dbReference>
<proteinExistence type="inferred from homology"/>
<reference evidence="10" key="1">
    <citation type="submission" date="2022-01" db="EMBL/GenBank/DDBJ databases">
        <authorList>
            <person name="Criscuolo A."/>
        </authorList>
    </citation>
    <scope>NUCLEOTIDE SEQUENCE</scope>
    <source>
        <strain evidence="10">CIP111891</strain>
    </source>
</reference>
<feature type="domain" description="Spore germination GerAC-like C-terminal" evidence="8">
    <location>
        <begin position="223"/>
        <end position="384"/>
    </location>
</feature>